<reference evidence="5 7" key="2">
    <citation type="submission" date="2017-06" db="EMBL/GenBank/DDBJ databases">
        <title>Isolation and characterization of a thermophilic and butanogenic Thermoanaerobacterium thermosaccharolyticum M5 capable of efficient degradation of hemicellulose.</title>
        <authorList>
            <person name="Xin F."/>
            <person name="Jiang Y."/>
        </authorList>
    </citation>
    <scope>NUCLEOTIDE SEQUENCE [LARGE SCALE GENOMIC DNA]</scope>
    <source>
        <strain evidence="5 7">M5</strain>
    </source>
</reference>
<dbReference type="PANTHER" id="PTHR12526">
    <property type="entry name" value="GLYCOSYLTRANSFERASE"/>
    <property type="match status" value="1"/>
</dbReference>
<dbReference type="EMBL" id="NKHD01000019">
    <property type="protein sequence ID" value="OXT07813.1"/>
    <property type="molecule type" value="Genomic_DNA"/>
</dbReference>
<dbReference type="GeneID" id="93864610"/>
<dbReference type="InterPro" id="IPR001296">
    <property type="entry name" value="Glyco_trans_1"/>
</dbReference>
<organism evidence="5 7">
    <name type="scientific">Thermoanaerobacterium thermosaccharolyticum</name>
    <name type="common">Clostridium thermosaccharolyticum</name>
    <dbReference type="NCBI Taxonomy" id="1517"/>
    <lineage>
        <taxon>Bacteria</taxon>
        <taxon>Bacillati</taxon>
        <taxon>Bacillota</taxon>
        <taxon>Clostridia</taxon>
        <taxon>Thermoanaerobacterales</taxon>
        <taxon>Thermoanaerobacteraceae</taxon>
        <taxon>Thermoanaerobacterium</taxon>
    </lineage>
</organism>
<name>A0A231VHZ1_THETR</name>
<dbReference type="SUPFAM" id="SSF53756">
    <property type="entry name" value="UDP-Glycosyltransferase/glycogen phosphorylase"/>
    <property type="match status" value="1"/>
</dbReference>
<dbReference type="PANTHER" id="PTHR12526:SF629">
    <property type="entry name" value="TEICHURONIC ACID BIOSYNTHESIS GLYCOSYLTRANSFERASE TUAH-RELATED"/>
    <property type="match status" value="1"/>
</dbReference>
<evidence type="ECO:0000313" key="4">
    <source>
        <dbReference type="EMBL" id="AST58703.1"/>
    </source>
</evidence>
<evidence type="ECO:0000313" key="5">
    <source>
        <dbReference type="EMBL" id="OXT07813.1"/>
    </source>
</evidence>
<protein>
    <submittedName>
        <fullName evidence="5">Glycosyl transferase family 1</fullName>
    </submittedName>
</protein>
<gene>
    <name evidence="5" type="ORF">CE561_06170</name>
    <name evidence="4" type="ORF">Thert_02897</name>
</gene>
<keyword evidence="1" id="KW-0328">Glycosyltransferase</keyword>
<dbReference type="AlphaFoldDB" id="A0A231VHZ1"/>
<evidence type="ECO:0000313" key="6">
    <source>
        <dbReference type="Proteomes" id="UP000214975"/>
    </source>
</evidence>
<keyword evidence="2 5" id="KW-0808">Transferase</keyword>
<accession>A0A231VHZ1</accession>
<evidence type="ECO:0000256" key="1">
    <source>
        <dbReference type="ARBA" id="ARBA00022676"/>
    </source>
</evidence>
<evidence type="ECO:0000313" key="7">
    <source>
        <dbReference type="Proteomes" id="UP000215301"/>
    </source>
</evidence>
<dbReference type="Proteomes" id="UP000215301">
    <property type="component" value="Unassembled WGS sequence"/>
</dbReference>
<dbReference type="RefSeq" id="WP_013298251.1">
    <property type="nucleotide sequence ID" value="NZ_CP016893.1"/>
</dbReference>
<feature type="domain" description="Glycosyl transferase family 1" evidence="3">
    <location>
        <begin position="178"/>
        <end position="341"/>
    </location>
</feature>
<sequence length="370" mass="43114">MKILFITFIDIINSLPQRSHHLIDYLKERYDLTVVFCRYDDLGVMKKQEGTTKYIGIPVKFASLFSPMTLYKRYLEIDSEKYDICIAQGPWAGVTAVELLKAGRVNFLAYEDIDYFPAFFEYEDIYNRTRNMEKYCIESSDITFSVNEQLIELRKNMTGITPYYIPNGVNYELFKGDKVKHNGTILVFSGSLEHWAGIEMPIKALPILRRELDVSMMILGRGKYEPVLKKLSRDYKVNDFVHFLGKVKYRDLPLHFKKSDIGLCTLFPTELIKYSFPLKAIEYMAAGLPVIATDIGDLGKLIKENECGITIKYSVIDFVEKTIDLIENRDKMSIYGQNGRNFAKSFDWKELFKKEMSIIFEKLDKRIKYN</sequence>
<reference evidence="4 6" key="1">
    <citation type="submission" date="2016-08" db="EMBL/GenBank/DDBJ databases">
        <title>A novel genetic cassette of butanologenic Thermoanaerobacterium thermosaccharolyticum that directly convert cellulose to butanol.</title>
        <authorList>
            <person name="Li T."/>
            <person name="He J."/>
        </authorList>
    </citation>
    <scope>NUCLEOTIDE SEQUENCE [LARGE SCALE GENOMIC DNA]</scope>
    <source>
        <strain evidence="4 6">TG57</strain>
    </source>
</reference>
<dbReference type="Gene3D" id="3.40.50.2000">
    <property type="entry name" value="Glycogen Phosphorylase B"/>
    <property type="match status" value="2"/>
</dbReference>
<dbReference type="GO" id="GO:0016757">
    <property type="term" value="F:glycosyltransferase activity"/>
    <property type="evidence" value="ECO:0007669"/>
    <property type="project" value="UniProtKB-KW"/>
</dbReference>
<evidence type="ECO:0000256" key="2">
    <source>
        <dbReference type="ARBA" id="ARBA00022679"/>
    </source>
</evidence>
<dbReference type="EMBL" id="CP016893">
    <property type="protein sequence ID" value="AST58703.1"/>
    <property type="molecule type" value="Genomic_DNA"/>
</dbReference>
<dbReference type="OMA" id="IFNYLAC"/>
<dbReference type="Pfam" id="PF00534">
    <property type="entry name" value="Glycos_transf_1"/>
    <property type="match status" value="1"/>
</dbReference>
<dbReference type="Proteomes" id="UP000214975">
    <property type="component" value="Chromosome"/>
</dbReference>
<evidence type="ECO:0000259" key="3">
    <source>
        <dbReference type="Pfam" id="PF00534"/>
    </source>
</evidence>
<proteinExistence type="predicted"/>